<dbReference type="PATRIC" id="fig|953739.5.peg.6488"/>
<dbReference type="Proteomes" id="UP000006854">
    <property type="component" value="Chromosome"/>
</dbReference>
<dbReference type="EMBL" id="FR845719">
    <property type="protein sequence ID" value="CCA57275.1"/>
    <property type="molecule type" value="Genomic_DNA"/>
</dbReference>
<protein>
    <submittedName>
        <fullName evidence="1">Uncharacterized protein</fullName>
    </submittedName>
</protein>
<dbReference type="GeneID" id="51864553"/>
<accession>F2RFX3</accession>
<gene>
    <name evidence="1" type="ordered locus">SVEN_3989</name>
</gene>
<evidence type="ECO:0000313" key="2">
    <source>
        <dbReference type="Proteomes" id="UP000006854"/>
    </source>
</evidence>
<dbReference type="OrthoDB" id="4271001at2"/>
<sequence length="127" mass="14135">MTLYTVDSAHTLDLPPALPPTNLWGATEPGDDPRTVITLQVAMTRDMLAVAFDLVGGSHDDEHPDAWTVEDIREAVEAGLASHSWTLLQDYARDFPDLLDDPSIREQIQAEYRAVDRAYPLYAPKES</sequence>
<dbReference type="eggNOG" id="ENOG5031YEJ">
    <property type="taxonomic scope" value="Bacteria"/>
</dbReference>
<name>F2RFX3_STRVP</name>
<dbReference type="AlphaFoldDB" id="F2RFX3"/>
<dbReference type="HOGENOM" id="CLU_1969381_0_0_11"/>
<keyword evidence="2" id="KW-1185">Reference proteome</keyword>
<proteinExistence type="predicted"/>
<dbReference type="KEGG" id="sve:SVEN_3989"/>
<dbReference type="RefSeq" id="WP_015035186.1">
    <property type="nucleotide sequence ID" value="NC_018750.1"/>
</dbReference>
<organism evidence="1 2">
    <name type="scientific">Streptomyces venezuelae (strain ATCC 10712 / CBS 650.69 / DSM 40230 / JCM 4526 / NBRC 13096 / PD 04745)</name>
    <dbReference type="NCBI Taxonomy" id="953739"/>
    <lineage>
        <taxon>Bacteria</taxon>
        <taxon>Bacillati</taxon>
        <taxon>Actinomycetota</taxon>
        <taxon>Actinomycetes</taxon>
        <taxon>Kitasatosporales</taxon>
        <taxon>Streptomycetaceae</taxon>
        <taxon>Streptomyces</taxon>
    </lineage>
</organism>
<evidence type="ECO:0000313" key="1">
    <source>
        <dbReference type="EMBL" id="CCA57275.1"/>
    </source>
</evidence>
<reference evidence="1 2" key="1">
    <citation type="journal article" date="2011" name="BMC Genomics">
        <title>Genome-wide analysis of the role of GlnR in Streptomyces venezuelae provides new insights into global nitrogen regulation in actinomycetes.</title>
        <authorList>
            <person name="Pullan S.T."/>
            <person name="Bibb M.J."/>
            <person name="Merrick M."/>
        </authorList>
    </citation>
    <scope>NUCLEOTIDE SEQUENCE [LARGE SCALE GENOMIC DNA]</scope>
    <source>
        <strain evidence="2">ATCC 10712 / CBS 650.69 / DSM 40230 / JCM 4526 / NBRC 13096 / PD 04745</strain>
    </source>
</reference>